<evidence type="ECO:0000256" key="1">
    <source>
        <dbReference type="SAM" id="MobiDB-lite"/>
    </source>
</evidence>
<feature type="non-terminal residue" evidence="2">
    <location>
        <position position="1"/>
    </location>
</feature>
<name>A0A4R7RI74_9BACT</name>
<reference evidence="2 3" key="1">
    <citation type="submission" date="2019-03" db="EMBL/GenBank/DDBJ databases">
        <title>Genomic Encyclopedia of Archaeal and Bacterial Type Strains, Phase II (KMG-II): from individual species to whole genera.</title>
        <authorList>
            <person name="Goeker M."/>
        </authorList>
    </citation>
    <scope>NUCLEOTIDE SEQUENCE [LARGE SCALE GENOMIC DNA]</scope>
    <source>
        <strain evidence="2 3">ATCC 25309</strain>
    </source>
</reference>
<dbReference type="AlphaFoldDB" id="A0A4R7RI74"/>
<gene>
    <name evidence="2" type="ORF">EI77_04768</name>
</gene>
<organism evidence="2 3">
    <name type="scientific">Prosthecobacter fusiformis</name>
    <dbReference type="NCBI Taxonomy" id="48464"/>
    <lineage>
        <taxon>Bacteria</taxon>
        <taxon>Pseudomonadati</taxon>
        <taxon>Verrucomicrobiota</taxon>
        <taxon>Verrucomicrobiia</taxon>
        <taxon>Verrucomicrobiales</taxon>
        <taxon>Verrucomicrobiaceae</taxon>
        <taxon>Prosthecobacter</taxon>
    </lineage>
</organism>
<keyword evidence="3" id="KW-1185">Reference proteome</keyword>
<feature type="region of interest" description="Disordered" evidence="1">
    <location>
        <begin position="1"/>
        <end position="39"/>
    </location>
</feature>
<protein>
    <submittedName>
        <fullName evidence="2">Uncharacterized protein</fullName>
    </submittedName>
</protein>
<proteinExistence type="predicted"/>
<dbReference type="EMBL" id="SOCA01000029">
    <property type="protein sequence ID" value="TDU62075.1"/>
    <property type="molecule type" value="Genomic_DNA"/>
</dbReference>
<sequence length="39" mass="4004">LDRLAETAGDQAGKVLGSMKHGDAPNQKQVTRAEGDAPA</sequence>
<dbReference type="Proteomes" id="UP000295662">
    <property type="component" value="Unassembled WGS sequence"/>
</dbReference>
<evidence type="ECO:0000313" key="3">
    <source>
        <dbReference type="Proteomes" id="UP000295662"/>
    </source>
</evidence>
<comment type="caution">
    <text evidence="2">The sequence shown here is derived from an EMBL/GenBank/DDBJ whole genome shotgun (WGS) entry which is preliminary data.</text>
</comment>
<evidence type="ECO:0000313" key="2">
    <source>
        <dbReference type="EMBL" id="TDU62075.1"/>
    </source>
</evidence>
<accession>A0A4R7RI74</accession>